<keyword evidence="3" id="KW-0472">Membrane</keyword>
<feature type="transmembrane region" description="Helical" evidence="3">
    <location>
        <begin position="102"/>
        <end position="125"/>
    </location>
</feature>
<feature type="domain" description="P-type ATPase A" evidence="4">
    <location>
        <begin position="5"/>
        <end position="86"/>
    </location>
</feature>
<feature type="non-terminal residue" evidence="5">
    <location>
        <position position="129"/>
    </location>
</feature>
<keyword evidence="1" id="KW-0479">Metal-binding</keyword>
<dbReference type="GO" id="GO:0005507">
    <property type="term" value="F:copper ion binding"/>
    <property type="evidence" value="ECO:0007669"/>
    <property type="project" value="TreeGrafter"/>
</dbReference>
<evidence type="ECO:0000256" key="2">
    <source>
        <dbReference type="ARBA" id="ARBA00022967"/>
    </source>
</evidence>
<keyword evidence="3" id="KW-1133">Transmembrane helix</keyword>
<dbReference type="GO" id="GO:0043682">
    <property type="term" value="F:P-type divalent copper transporter activity"/>
    <property type="evidence" value="ECO:0007669"/>
    <property type="project" value="TreeGrafter"/>
</dbReference>
<keyword evidence="3" id="KW-0812">Transmembrane</keyword>
<dbReference type="InterPro" id="IPR059000">
    <property type="entry name" value="ATPase_P-type_domA"/>
</dbReference>
<dbReference type="GO" id="GO:0016020">
    <property type="term" value="C:membrane"/>
    <property type="evidence" value="ECO:0007669"/>
    <property type="project" value="TreeGrafter"/>
</dbReference>
<gene>
    <name evidence="5" type="ORF">S01H4_64061</name>
</gene>
<dbReference type="InterPro" id="IPR008250">
    <property type="entry name" value="ATPase_P-typ_transduc_dom_A_sf"/>
</dbReference>
<dbReference type="EMBL" id="BART01038727">
    <property type="protein sequence ID" value="GAH07115.1"/>
    <property type="molecule type" value="Genomic_DNA"/>
</dbReference>
<dbReference type="GO" id="GO:0055070">
    <property type="term" value="P:copper ion homeostasis"/>
    <property type="evidence" value="ECO:0007669"/>
    <property type="project" value="TreeGrafter"/>
</dbReference>
<dbReference type="PANTHER" id="PTHR43520:SF8">
    <property type="entry name" value="P-TYPE CU(+) TRANSPORTER"/>
    <property type="match status" value="1"/>
</dbReference>
<accession>X1DFN7</accession>
<evidence type="ECO:0000259" key="4">
    <source>
        <dbReference type="Pfam" id="PF00122"/>
    </source>
</evidence>
<sequence>YATMGQLAEGDIFRVTETELVPADGRILTGNGAVEESSLTGEPLPITKKPGDFIRSGARIQQGSFKIKAEKVGSDSTLGQMMQVIEKTLLTKLPIEGKTDIILQWFVPVILVLAAATGIVCRLIGLSLE</sequence>
<dbReference type="PANTHER" id="PTHR43520">
    <property type="entry name" value="ATP7, ISOFORM B"/>
    <property type="match status" value="1"/>
</dbReference>
<evidence type="ECO:0000256" key="3">
    <source>
        <dbReference type="SAM" id="Phobius"/>
    </source>
</evidence>
<dbReference type="Gene3D" id="2.70.150.10">
    <property type="entry name" value="Calcium-transporting ATPase, cytoplasmic transduction domain A"/>
    <property type="match status" value="1"/>
</dbReference>
<dbReference type="SUPFAM" id="SSF81653">
    <property type="entry name" value="Calcium ATPase, transduction domain A"/>
    <property type="match status" value="1"/>
</dbReference>
<organism evidence="5">
    <name type="scientific">marine sediment metagenome</name>
    <dbReference type="NCBI Taxonomy" id="412755"/>
    <lineage>
        <taxon>unclassified sequences</taxon>
        <taxon>metagenomes</taxon>
        <taxon>ecological metagenomes</taxon>
    </lineage>
</organism>
<name>X1DFN7_9ZZZZ</name>
<evidence type="ECO:0000256" key="1">
    <source>
        <dbReference type="ARBA" id="ARBA00022723"/>
    </source>
</evidence>
<dbReference type="Pfam" id="PF00122">
    <property type="entry name" value="E1-E2_ATPase"/>
    <property type="match status" value="1"/>
</dbReference>
<keyword evidence="2" id="KW-1278">Translocase</keyword>
<evidence type="ECO:0000313" key="5">
    <source>
        <dbReference type="EMBL" id="GAH07115.1"/>
    </source>
</evidence>
<protein>
    <recommendedName>
        <fullName evidence="4">P-type ATPase A domain-containing protein</fullName>
    </recommendedName>
</protein>
<comment type="caution">
    <text evidence="5">The sequence shown here is derived from an EMBL/GenBank/DDBJ whole genome shotgun (WGS) entry which is preliminary data.</text>
</comment>
<feature type="non-terminal residue" evidence="5">
    <location>
        <position position="1"/>
    </location>
</feature>
<reference evidence="5" key="1">
    <citation type="journal article" date="2014" name="Front. Microbiol.">
        <title>High frequency of phylogenetically diverse reductive dehalogenase-homologous genes in deep subseafloor sedimentary metagenomes.</title>
        <authorList>
            <person name="Kawai M."/>
            <person name="Futagami T."/>
            <person name="Toyoda A."/>
            <person name="Takaki Y."/>
            <person name="Nishi S."/>
            <person name="Hori S."/>
            <person name="Arai W."/>
            <person name="Tsubouchi T."/>
            <person name="Morono Y."/>
            <person name="Uchiyama I."/>
            <person name="Ito T."/>
            <person name="Fujiyama A."/>
            <person name="Inagaki F."/>
            <person name="Takami H."/>
        </authorList>
    </citation>
    <scope>NUCLEOTIDE SEQUENCE</scope>
    <source>
        <strain evidence="5">Expedition CK06-06</strain>
    </source>
</reference>
<dbReference type="AlphaFoldDB" id="X1DFN7"/>
<proteinExistence type="predicted"/>